<dbReference type="PROSITE" id="PS00107">
    <property type="entry name" value="PROTEIN_KINASE_ATP"/>
    <property type="match status" value="1"/>
</dbReference>
<dbReference type="GO" id="GO:0005634">
    <property type="term" value="C:nucleus"/>
    <property type="evidence" value="ECO:0007669"/>
    <property type="project" value="TreeGrafter"/>
</dbReference>
<reference evidence="3" key="1">
    <citation type="submission" date="2019-06" db="EMBL/GenBank/DDBJ databases">
        <authorList>
            <consortium name="Wellcome Sanger Institute Data Sharing"/>
        </authorList>
    </citation>
    <scope>NUCLEOTIDE SEQUENCE [LARGE SCALE GENOMIC DNA]</scope>
</reference>
<dbReference type="PROSITE" id="PS50011">
    <property type="entry name" value="PROTEIN_KINASE_DOM"/>
    <property type="match status" value="1"/>
</dbReference>
<dbReference type="PROSITE" id="PS00109">
    <property type="entry name" value="PROTEIN_KINASE_TYR"/>
    <property type="match status" value="1"/>
</dbReference>
<dbReference type="AlphaFoldDB" id="A0A667Y8B7"/>
<dbReference type="Pfam" id="PF00069">
    <property type="entry name" value="Pkinase"/>
    <property type="match status" value="1"/>
</dbReference>
<dbReference type="InParanoid" id="A0A667Y8B7"/>
<dbReference type="InterPro" id="IPR008266">
    <property type="entry name" value="Tyr_kinase_AS"/>
</dbReference>
<protein>
    <recommendedName>
        <fullName evidence="2">Protein kinase domain-containing protein</fullName>
    </recommendedName>
</protein>
<reference evidence="3" key="2">
    <citation type="submission" date="2025-08" db="UniProtKB">
        <authorList>
            <consortium name="Ensembl"/>
        </authorList>
    </citation>
    <scope>IDENTIFICATION</scope>
</reference>
<dbReference type="GO" id="GO:0044773">
    <property type="term" value="P:mitotic DNA damage checkpoint signaling"/>
    <property type="evidence" value="ECO:0007669"/>
    <property type="project" value="TreeGrafter"/>
</dbReference>
<dbReference type="PANTHER" id="PTHR44167">
    <property type="entry name" value="OVARIAN-SPECIFIC SERINE/THREONINE-PROTEIN KINASE LOK-RELATED"/>
    <property type="match status" value="1"/>
</dbReference>
<sequence>MEPFASAFAFTREATLVCYAVKKDRSVLVLTTAHGPPHVDEGARQHKPLAVLAYNENKGGVDNLDKLVAAYSCRRATRRWPVALFHNVLDVSAYNALKSSCEAIMYITKGLIGQGAYGSVYRCKKIDSDDLYAMKVFDDFRESTIREMSIFHMLKGHDNIIELQDVSVHDEKVAAIMPLMSCTLGDVIFCRDPENTPLSFIARMSLQIANALQYMHLLGIVHRDLTPRNILLSDDMTVKVCDFGLSRCSLDKMSEGVVTCTHRAPELFQGSRYYKGEYYTSAIDVWSLGVIIVDAMEGCNLRKTLMPRVCKNEIVSRVVFDMFILLSSYVLSLVSSKSITVLTGSRVTRSGLDTSPADRLTVEQESPA</sequence>
<dbReference type="GeneTree" id="ENSGT00960000189173"/>
<keyword evidence="4" id="KW-1185">Reference proteome</keyword>
<dbReference type="InterPro" id="IPR017441">
    <property type="entry name" value="Protein_kinase_ATP_BS"/>
</dbReference>
<dbReference type="PANTHER" id="PTHR44167:SF24">
    <property type="entry name" value="SERINE_THREONINE-PROTEIN KINASE CHK2"/>
    <property type="match status" value="1"/>
</dbReference>
<keyword evidence="1" id="KW-0067">ATP-binding</keyword>
<dbReference type="Pfam" id="PF13843">
    <property type="entry name" value="DDE_Tnp_1_7"/>
    <property type="match status" value="1"/>
</dbReference>
<reference evidence="3" key="3">
    <citation type="submission" date="2025-09" db="UniProtKB">
        <authorList>
            <consortium name="Ensembl"/>
        </authorList>
    </citation>
    <scope>IDENTIFICATION</scope>
</reference>
<dbReference type="SUPFAM" id="SSF56112">
    <property type="entry name" value="Protein kinase-like (PK-like)"/>
    <property type="match status" value="1"/>
</dbReference>
<keyword evidence="1" id="KW-0547">Nucleotide-binding</keyword>
<dbReference type="Proteomes" id="UP000472263">
    <property type="component" value="Chromosome 17"/>
</dbReference>
<evidence type="ECO:0000313" key="4">
    <source>
        <dbReference type="Proteomes" id="UP000472263"/>
    </source>
</evidence>
<dbReference type="Ensembl" id="ENSMMDT00005018008.1">
    <property type="protein sequence ID" value="ENSMMDP00005017571.1"/>
    <property type="gene ID" value="ENSMMDG00005008815.1"/>
</dbReference>
<name>A0A667Y8B7_9TELE</name>
<organism evidence="3 4">
    <name type="scientific">Myripristis murdjan</name>
    <name type="common">pinecone soldierfish</name>
    <dbReference type="NCBI Taxonomy" id="586833"/>
    <lineage>
        <taxon>Eukaryota</taxon>
        <taxon>Metazoa</taxon>
        <taxon>Chordata</taxon>
        <taxon>Craniata</taxon>
        <taxon>Vertebrata</taxon>
        <taxon>Euteleostomi</taxon>
        <taxon>Actinopterygii</taxon>
        <taxon>Neopterygii</taxon>
        <taxon>Teleostei</taxon>
        <taxon>Neoteleostei</taxon>
        <taxon>Acanthomorphata</taxon>
        <taxon>Holocentriformes</taxon>
        <taxon>Holocentridae</taxon>
        <taxon>Myripristis</taxon>
    </lineage>
</organism>
<dbReference type="GO" id="GO:0004674">
    <property type="term" value="F:protein serine/threonine kinase activity"/>
    <property type="evidence" value="ECO:0007669"/>
    <property type="project" value="TreeGrafter"/>
</dbReference>
<dbReference type="InterPro" id="IPR029526">
    <property type="entry name" value="PGBD"/>
</dbReference>
<proteinExistence type="predicted"/>
<evidence type="ECO:0000313" key="3">
    <source>
        <dbReference type="Ensembl" id="ENSMMDP00005017571.1"/>
    </source>
</evidence>
<dbReference type="InterPro" id="IPR011009">
    <property type="entry name" value="Kinase-like_dom_sf"/>
</dbReference>
<accession>A0A667Y8B7</accession>
<dbReference type="Gene3D" id="1.10.510.10">
    <property type="entry name" value="Transferase(Phosphotransferase) domain 1"/>
    <property type="match status" value="1"/>
</dbReference>
<dbReference type="InterPro" id="IPR000719">
    <property type="entry name" value="Prot_kinase_dom"/>
</dbReference>
<feature type="domain" description="Protein kinase" evidence="2">
    <location>
        <begin position="106"/>
        <end position="368"/>
    </location>
</feature>
<dbReference type="GO" id="GO:0005524">
    <property type="term" value="F:ATP binding"/>
    <property type="evidence" value="ECO:0007669"/>
    <property type="project" value="UniProtKB-UniRule"/>
</dbReference>
<evidence type="ECO:0000256" key="1">
    <source>
        <dbReference type="PROSITE-ProRule" id="PRU10141"/>
    </source>
</evidence>
<evidence type="ECO:0000259" key="2">
    <source>
        <dbReference type="PROSITE" id="PS50011"/>
    </source>
</evidence>
<feature type="binding site" evidence="1">
    <location>
        <position position="135"/>
    </location>
    <ligand>
        <name>ATP</name>
        <dbReference type="ChEBI" id="CHEBI:30616"/>
    </ligand>
</feature>